<evidence type="ECO:0000313" key="9">
    <source>
        <dbReference type="EMBL" id="KAG9248611.1"/>
    </source>
</evidence>
<keyword evidence="10" id="KW-1185">Reference proteome</keyword>
<accession>A0A9P8CKI9</accession>
<feature type="transmembrane region" description="Helical" evidence="8">
    <location>
        <begin position="182"/>
        <end position="202"/>
    </location>
</feature>
<feature type="transmembrane region" description="Helical" evidence="8">
    <location>
        <begin position="144"/>
        <end position="161"/>
    </location>
</feature>
<keyword evidence="6 8" id="KW-1133">Transmembrane helix</keyword>
<evidence type="ECO:0000256" key="7">
    <source>
        <dbReference type="ARBA" id="ARBA00023136"/>
    </source>
</evidence>
<evidence type="ECO:0000256" key="6">
    <source>
        <dbReference type="ARBA" id="ARBA00022989"/>
    </source>
</evidence>
<protein>
    <submittedName>
        <fullName evidence="9">GPI biosynthesis protein Pig-F</fullName>
    </submittedName>
</protein>
<evidence type="ECO:0000256" key="2">
    <source>
        <dbReference type="ARBA" id="ARBA00004687"/>
    </source>
</evidence>
<comment type="pathway">
    <text evidence="2">Glycolipid biosynthesis; glycosylphosphatidylinositol-anchor biosynthesis.</text>
</comment>
<keyword evidence="4 8" id="KW-0812">Transmembrane</keyword>
<dbReference type="GO" id="GO:0005789">
    <property type="term" value="C:endoplasmic reticulum membrane"/>
    <property type="evidence" value="ECO:0007669"/>
    <property type="project" value="UniProtKB-SubCell"/>
</dbReference>
<keyword evidence="3" id="KW-0337">GPI-anchor biosynthesis</keyword>
<name>A0A9P8CKI9_9HELO</name>
<feature type="transmembrane region" description="Helical" evidence="8">
    <location>
        <begin position="69"/>
        <end position="90"/>
    </location>
</feature>
<dbReference type="OrthoDB" id="17366at2759"/>
<evidence type="ECO:0000256" key="5">
    <source>
        <dbReference type="ARBA" id="ARBA00022824"/>
    </source>
</evidence>
<dbReference type="InterPro" id="IPR009580">
    <property type="entry name" value="GPI_biosynthesis_protein_Pig-F"/>
</dbReference>
<dbReference type="Pfam" id="PF06699">
    <property type="entry name" value="PIG-F"/>
    <property type="match status" value="1"/>
</dbReference>
<feature type="transmembrane region" description="Helical" evidence="8">
    <location>
        <begin position="111"/>
        <end position="132"/>
    </location>
</feature>
<feature type="transmembrane region" description="Helical" evidence="8">
    <location>
        <begin position="41"/>
        <end position="63"/>
    </location>
</feature>
<sequence length="242" mass="25871">MPLIDPITMSSTAPSPIIKSSHPIELLPTDLARLFTHTHPAILLAAFTLSFPALVVNPVSTLLNSLPPLAIIQASYAVICLPATGTAAKLDKKPKPGAKKEIVPSRAPVTIFYALLLSLLSIPLLTTTQILFGAPLTTHLPHTLLSSAHIALLAIFPLVYVHGSDGKKWREVLSLYSPVDEVFGAAVGAMLGAWLGAVPIPLDWDREWQKWPVTIVAGVYAGYVAGKIVGGLVLRGKRIEFD</sequence>
<comment type="subcellular location">
    <subcellularLocation>
        <location evidence="1">Endoplasmic reticulum membrane</location>
        <topology evidence="1">Multi-pass membrane protein</topology>
    </subcellularLocation>
</comment>
<dbReference type="Proteomes" id="UP000887226">
    <property type="component" value="Unassembled WGS sequence"/>
</dbReference>
<evidence type="ECO:0000256" key="3">
    <source>
        <dbReference type="ARBA" id="ARBA00022502"/>
    </source>
</evidence>
<evidence type="ECO:0000256" key="8">
    <source>
        <dbReference type="SAM" id="Phobius"/>
    </source>
</evidence>
<evidence type="ECO:0000313" key="10">
    <source>
        <dbReference type="Proteomes" id="UP000887226"/>
    </source>
</evidence>
<evidence type="ECO:0000256" key="1">
    <source>
        <dbReference type="ARBA" id="ARBA00004477"/>
    </source>
</evidence>
<dbReference type="AlphaFoldDB" id="A0A9P8CKI9"/>
<comment type="caution">
    <text evidence="9">The sequence shown here is derived from an EMBL/GenBank/DDBJ whole genome shotgun (WGS) entry which is preliminary data.</text>
</comment>
<organism evidence="9 10">
    <name type="scientific">Calycina marina</name>
    <dbReference type="NCBI Taxonomy" id="1763456"/>
    <lineage>
        <taxon>Eukaryota</taxon>
        <taxon>Fungi</taxon>
        <taxon>Dikarya</taxon>
        <taxon>Ascomycota</taxon>
        <taxon>Pezizomycotina</taxon>
        <taxon>Leotiomycetes</taxon>
        <taxon>Helotiales</taxon>
        <taxon>Pezizellaceae</taxon>
        <taxon>Calycina</taxon>
    </lineage>
</organism>
<gene>
    <name evidence="9" type="ORF">BJ878DRAFT_4997</name>
</gene>
<dbReference type="EMBL" id="MU253746">
    <property type="protein sequence ID" value="KAG9248611.1"/>
    <property type="molecule type" value="Genomic_DNA"/>
</dbReference>
<keyword evidence="5" id="KW-0256">Endoplasmic reticulum</keyword>
<feature type="transmembrane region" description="Helical" evidence="8">
    <location>
        <begin position="214"/>
        <end position="234"/>
    </location>
</feature>
<evidence type="ECO:0000256" key="4">
    <source>
        <dbReference type="ARBA" id="ARBA00022692"/>
    </source>
</evidence>
<dbReference type="GO" id="GO:0006506">
    <property type="term" value="P:GPI anchor biosynthetic process"/>
    <property type="evidence" value="ECO:0007669"/>
    <property type="project" value="UniProtKB-KW"/>
</dbReference>
<reference evidence="9" key="1">
    <citation type="journal article" date="2021" name="IMA Fungus">
        <title>Genomic characterization of three marine fungi, including Emericellopsis atlantica sp. nov. with signatures of a generalist lifestyle and marine biomass degradation.</title>
        <authorList>
            <person name="Hagestad O.C."/>
            <person name="Hou L."/>
            <person name="Andersen J.H."/>
            <person name="Hansen E.H."/>
            <person name="Altermark B."/>
            <person name="Li C."/>
            <person name="Kuhnert E."/>
            <person name="Cox R.J."/>
            <person name="Crous P.W."/>
            <person name="Spatafora J.W."/>
            <person name="Lail K."/>
            <person name="Amirebrahimi M."/>
            <person name="Lipzen A."/>
            <person name="Pangilinan J."/>
            <person name="Andreopoulos W."/>
            <person name="Hayes R.D."/>
            <person name="Ng V."/>
            <person name="Grigoriev I.V."/>
            <person name="Jackson S.A."/>
            <person name="Sutton T.D.S."/>
            <person name="Dobson A.D.W."/>
            <person name="Rama T."/>
        </authorList>
    </citation>
    <scope>NUCLEOTIDE SEQUENCE</scope>
    <source>
        <strain evidence="9">TRa3180A</strain>
    </source>
</reference>
<proteinExistence type="predicted"/>
<keyword evidence="7 8" id="KW-0472">Membrane</keyword>